<gene>
    <name evidence="1" type="ORF">BN874_400031</name>
</gene>
<dbReference type="Pfam" id="PF05597">
    <property type="entry name" value="Phasin"/>
    <property type="match status" value="1"/>
</dbReference>
<dbReference type="RefSeq" id="WP_051497884.1">
    <property type="nucleotide sequence ID" value="NZ_CBTK010000255.1"/>
</dbReference>
<keyword evidence="2" id="KW-1185">Reference proteome</keyword>
<name>A0A7U7GD72_9GAMM</name>
<sequence length="160" mass="17585">MKAGLFEKQLTHNVRDFARQIWLAGLGAFAKSQQEGGKFFDALVQEGQAVDLQMKQAADAKASQMKSGVDVLKNKVEALRGRATGTWNKLEQVFQTRVAHALRQLGVPTREDIQQLFEQMDRLSQNIQELADATAADAKARKARIIKAPAAATRIADPVA</sequence>
<dbReference type="PANTHER" id="PTHR38664">
    <property type="entry name" value="SLR0058 PROTEIN"/>
    <property type="match status" value="1"/>
</dbReference>
<dbReference type="PANTHER" id="PTHR38664:SF1">
    <property type="entry name" value="SLR0058 PROTEIN"/>
    <property type="match status" value="1"/>
</dbReference>
<dbReference type="Proteomes" id="UP000019184">
    <property type="component" value="Unassembled WGS sequence"/>
</dbReference>
<protein>
    <submittedName>
        <fullName evidence="1">Poly(Hydroxyalcanoate) granule associated protein</fullName>
    </submittedName>
</protein>
<dbReference type="InterPro" id="IPR008769">
    <property type="entry name" value="PhaF_PhaI"/>
</dbReference>
<comment type="caution">
    <text evidence="1">The sequence shown here is derived from an EMBL/GenBank/DDBJ whole genome shotgun (WGS) entry which is preliminary data.</text>
</comment>
<dbReference type="NCBIfam" id="TIGR01837">
    <property type="entry name" value="PHA_granule_1"/>
    <property type="match status" value="1"/>
</dbReference>
<evidence type="ECO:0000313" key="2">
    <source>
        <dbReference type="Proteomes" id="UP000019184"/>
    </source>
</evidence>
<dbReference type="EMBL" id="CBTK010000255">
    <property type="protein sequence ID" value="CDH46239.1"/>
    <property type="molecule type" value="Genomic_DNA"/>
</dbReference>
<organism evidence="1 2">
    <name type="scientific">Candidatus Contendobacter odensis Run_B_J11</name>
    <dbReference type="NCBI Taxonomy" id="1400861"/>
    <lineage>
        <taxon>Bacteria</taxon>
        <taxon>Pseudomonadati</taxon>
        <taxon>Pseudomonadota</taxon>
        <taxon>Gammaproteobacteria</taxon>
        <taxon>Candidatus Competibacteraceae</taxon>
        <taxon>Candidatus Contendibacter</taxon>
    </lineage>
</organism>
<accession>A0A7U7GD72</accession>
<reference evidence="1 2" key="1">
    <citation type="journal article" date="2014" name="ISME J.">
        <title>Candidatus Competibacter-lineage genomes retrieved from metagenomes reveal functional metabolic diversity.</title>
        <authorList>
            <person name="McIlroy S.J."/>
            <person name="Albertsen M."/>
            <person name="Andresen E.K."/>
            <person name="Saunders A.M."/>
            <person name="Kristiansen R."/>
            <person name="Stokholm-Bjerregaard M."/>
            <person name="Nielsen K.L."/>
            <person name="Nielsen P.H."/>
        </authorList>
    </citation>
    <scope>NUCLEOTIDE SEQUENCE [LARGE SCALE GENOMIC DNA]</scope>
    <source>
        <strain evidence="1 2">Run_B_J11</strain>
    </source>
</reference>
<proteinExistence type="predicted"/>
<evidence type="ECO:0000313" key="1">
    <source>
        <dbReference type="EMBL" id="CDH46239.1"/>
    </source>
</evidence>
<dbReference type="OrthoDB" id="5801582at2"/>
<dbReference type="AlphaFoldDB" id="A0A7U7GD72"/>